<dbReference type="Pfam" id="PF00392">
    <property type="entry name" value="GntR"/>
    <property type="match status" value="1"/>
</dbReference>
<dbReference type="PANTHER" id="PTHR43537:SF44">
    <property type="entry name" value="GNTR FAMILY REGULATORY PROTEIN"/>
    <property type="match status" value="1"/>
</dbReference>
<dbReference type="PROSITE" id="PS50949">
    <property type="entry name" value="HTH_GNTR"/>
    <property type="match status" value="1"/>
</dbReference>
<dbReference type="RefSeq" id="WP_094404931.1">
    <property type="nucleotide sequence ID" value="NZ_NMVO01000004.1"/>
</dbReference>
<dbReference type="GO" id="GO:0003677">
    <property type="term" value="F:DNA binding"/>
    <property type="evidence" value="ECO:0007669"/>
    <property type="project" value="UniProtKB-KW"/>
</dbReference>
<proteinExistence type="predicted"/>
<keyword evidence="1" id="KW-0805">Transcription regulation</keyword>
<dbReference type="Proteomes" id="UP000215896">
    <property type="component" value="Unassembled WGS sequence"/>
</dbReference>
<accession>A0A255GT90</accession>
<evidence type="ECO:0000256" key="2">
    <source>
        <dbReference type="ARBA" id="ARBA00023125"/>
    </source>
</evidence>
<keyword evidence="6" id="KW-1185">Reference proteome</keyword>
<dbReference type="OrthoDB" id="4164516at2"/>
<dbReference type="Pfam" id="PF07729">
    <property type="entry name" value="FCD"/>
    <property type="match status" value="1"/>
</dbReference>
<keyword evidence="2" id="KW-0238">DNA-binding</keyword>
<dbReference type="InterPro" id="IPR008920">
    <property type="entry name" value="TF_FadR/GntR_C"/>
</dbReference>
<dbReference type="SUPFAM" id="SSF46785">
    <property type="entry name" value="Winged helix' DNA-binding domain"/>
    <property type="match status" value="1"/>
</dbReference>
<dbReference type="PANTHER" id="PTHR43537">
    <property type="entry name" value="TRANSCRIPTIONAL REGULATOR, GNTR FAMILY"/>
    <property type="match status" value="1"/>
</dbReference>
<feature type="domain" description="HTH gntR-type" evidence="4">
    <location>
        <begin position="4"/>
        <end position="71"/>
    </location>
</feature>
<dbReference type="CDD" id="cd07377">
    <property type="entry name" value="WHTH_GntR"/>
    <property type="match status" value="1"/>
</dbReference>
<evidence type="ECO:0000313" key="5">
    <source>
        <dbReference type="EMBL" id="OYO16264.1"/>
    </source>
</evidence>
<dbReference type="GO" id="GO:0003700">
    <property type="term" value="F:DNA-binding transcription factor activity"/>
    <property type="evidence" value="ECO:0007669"/>
    <property type="project" value="InterPro"/>
</dbReference>
<protein>
    <submittedName>
        <fullName evidence="5">GntR family transcriptional regulator</fullName>
    </submittedName>
</protein>
<dbReference type="Gene3D" id="1.20.120.530">
    <property type="entry name" value="GntR ligand-binding domain-like"/>
    <property type="match status" value="1"/>
</dbReference>
<sequence>MSPTPLTEQIAGVLGARIINGELEAGEVLRLELLGTEFGVSRTVVREAVKVLESHNLVTSRRRVGVRVLPATEWNALSPFVLQHQLAGPYRLDQLQAISQLRRGVEPVAAALAAERASADQRSELVDSATAMEVANGDLDSYLDHDVRFHSTLLQASANPLMMALSGIVTEVLTARHHYELMPPEPTVAARRLHVEVARAVAAGDAGTAERAMREIVEEAWSGVTEISGRRAAAER</sequence>
<dbReference type="InterPro" id="IPR036388">
    <property type="entry name" value="WH-like_DNA-bd_sf"/>
</dbReference>
<dbReference type="AlphaFoldDB" id="A0A255GT90"/>
<comment type="caution">
    <text evidence="5">The sequence shown here is derived from an EMBL/GenBank/DDBJ whole genome shotgun (WGS) entry which is preliminary data.</text>
</comment>
<dbReference type="Gene3D" id="1.10.10.10">
    <property type="entry name" value="Winged helix-like DNA-binding domain superfamily/Winged helix DNA-binding domain"/>
    <property type="match status" value="1"/>
</dbReference>
<organism evidence="5 6">
    <name type="scientific">Enemella evansiae</name>
    <dbReference type="NCBI Taxonomy" id="2016499"/>
    <lineage>
        <taxon>Bacteria</taxon>
        <taxon>Bacillati</taxon>
        <taxon>Actinomycetota</taxon>
        <taxon>Actinomycetes</taxon>
        <taxon>Propionibacteriales</taxon>
        <taxon>Propionibacteriaceae</taxon>
        <taxon>Enemella</taxon>
    </lineage>
</organism>
<gene>
    <name evidence="5" type="ORF">CGZ94_04785</name>
</gene>
<name>A0A255GT90_9ACTN</name>
<dbReference type="InterPro" id="IPR011711">
    <property type="entry name" value="GntR_C"/>
</dbReference>
<reference evidence="5 6" key="1">
    <citation type="submission" date="2017-07" db="EMBL/GenBank/DDBJ databases">
        <title>Draft whole genome sequences of clinical Proprionibacteriaceae strains.</title>
        <authorList>
            <person name="Bernier A.-M."/>
            <person name="Bernard K."/>
            <person name="Domingo M.-C."/>
        </authorList>
    </citation>
    <scope>NUCLEOTIDE SEQUENCE [LARGE SCALE GENOMIC DNA]</scope>
    <source>
        <strain evidence="5 6">NML 030167</strain>
    </source>
</reference>
<dbReference type="InterPro" id="IPR000524">
    <property type="entry name" value="Tscrpt_reg_HTH_GntR"/>
</dbReference>
<evidence type="ECO:0000256" key="3">
    <source>
        <dbReference type="ARBA" id="ARBA00023163"/>
    </source>
</evidence>
<evidence type="ECO:0000313" key="6">
    <source>
        <dbReference type="Proteomes" id="UP000215896"/>
    </source>
</evidence>
<dbReference type="EMBL" id="NMVO01000004">
    <property type="protein sequence ID" value="OYO16264.1"/>
    <property type="molecule type" value="Genomic_DNA"/>
</dbReference>
<evidence type="ECO:0000256" key="1">
    <source>
        <dbReference type="ARBA" id="ARBA00023015"/>
    </source>
</evidence>
<dbReference type="SMART" id="SM00345">
    <property type="entry name" value="HTH_GNTR"/>
    <property type="match status" value="1"/>
</dbReference>
<evidence type="ECO:0000259" key="4">
    <source>
        <dbReference type="PROSITE" id="PS50949"/>
    </source>
</evidence>
<dbReference type="SMART" id="SM00895">
    <property type="entry name" value="FCD"/>
    <property type="match status" value="1"/>
</dbReference>
<dbReference type="SUPFAM" id="SSF48008">
    <property type="entry name" value="GntR ligand-binding domain-like"/>
    <property type="match status" value="1"/>
</dbReference>
<keyword evidence="3" id="KW-0804">Transcription</keyword>
<dbReference type="InterPro" id="IPR036390">
    <property type="entry name" value="WH_DNA-bd_sf"/>
</dbReference>